<proteinExistence type="predicted"/>
<protein>
    <submittedName>
        <fullName evidence="1">Uncharacterized protein</fullName>
    </submittedName>
</protein>
<evidence type="ECO:0000313" key="2">
    <source>
        <dbReference type="Proteomes" id="UP001159363"/>
    </source>
</evidence>
<comment type="caution">
    <text evidence="1">The sequence shown here is derived from an EMBL/GenBank/DDBJ whole genome shotgun (WGS) entry which is preliminary data.</text>
</comment>
<gene>
    <name evidence="1" type="ORF">PR048_018818</name>
</gene>
<dbReference type="EMBL" id="JARBHB010000007">
    <property type="protein sequence ID" value="KAJ8878241.1"/>
    <property type="molecule type" value="Genomic_DNA"/>
</dbReference>
<sequence length="141" mass="15904">MKLTLTEKYIPNKVKDLVGENETTDSTGRNVFAILNKDLTQQTTGVPDIMVASVSFLHKADATSCAKASTNLNAVWRSRTFYPSNAGHTSLLLCEITELNDAVVKEQSVFLNTRKRKHQYQRYLEEETSKPPRLFPMPVIT</sequence>
<keyword evidence="2" id="KW-1185">Reference proteome</keyword>
<name>A0ABQ9H227_9NEOP</name>
<dbReference type="Proteomes" id="UP001159363">
    <property type="component" value="Chromosome 6"/>
</dbReference>
<evidence type="ECO:0000313" key="1">
    <source>
        <dbReference type="EMBL" id="KAJ8878241.1"/>
    </source>
</evidence>
<reference evidence="1 2" key="1">
    <citation type="submission" date="2023-02" db="EMBL/GenBank/DDBJ databases">
        <title>LHISI_Scaffold_Assembly.</title>
        <authorList>
            <person name="Stuart O.P."/>
            <person name="Cleave R."/>
            <person name="Magrath M.J.L."/>
            <person name="Mikheyev A.S."/>
        </authorList>
    </citation>
    <scope>NUCLEOTIDE SEQUENCE [LARGE SCALE GENOMIC DNA]</scope>
    <source>
        <strain evidence="1">Daus_M_001</strain>
        <tissue evidence="1">Leg muscle</tissue>
    </source>
</reference>
<organism evidence="1 2">
    <name type="scientific">Dryococelus australis</name>
    <dbReference type="NCBI Taxonomy" id="614101"/>
    <lineage>
        <taxon>Eukaryota</taxon>
        <taxon>Metazoa</taxon>
        <taxon>Ecdysozoa</taxon>
        <taxon>Arthropoda</taxon>
        <taxon>Hexapoda</taxon>
        <taxon>Insecta</taxon>
        <taxon>Pterygota</taxon>
        <taxon>Neoptera</taxon>
        <taxon>Polyneoptera</taxon>
        <taxon>Phasmatodea</taxon>
        <taxon>Verophasmatodea</taxon>
        <taxon>Anareolatae</taxon>
        <taxon>Phasmatidae</taxon>
        <taxon>Eurycanthinae</taxon>
        <taxon>Dryococelus</taxon>
    </lineage>
</organism>
<accession>A0ABQ9H227</accession>